<protein>
    <submittedName>
        <fullName evidence="2">Uncharacterized protein</fullName>
    </submittedName>
</protein>
<accession>A0A1C4FDR1</accession>
<dbReference type="STRING" id="1335309.GA0116948_113112"/>
<dbReference type="Proteomes" id="UP000242818">
    <property type="component" value="Unassembled WGS sequence"/>
</dbReference>
<name>A0A1C4FDR1_9BACT</name>
<dbReference type="Gene3D" id="1.25.40.10">
    <property type="entry name" value="Tetratricopeptide repeat domain"/>
    <property type="match status" value="3"/>
</dbReference>
<feature type="chain" id="PRO_5008691821" evidence="1">
    <location>
        <begin position="20"/>
        <end position="416"/>
    </location>
</feature>
<dbReference type="InterPro" id="IPR011990">
    <property type="entry name" value="TPR-like_helical_dom_sf"/>
</dbReference>
<organism evidence="2 3">
    <name type="scientific">Chitinophaga costaii</name>
    <dbReference type="NCBI Taxonomy" id="1335309"/>
    <lineage>
        <taxon>Bacteria</taxon>
        <taxon>Pseudomonadati</taxon>
        <taxon>Bacteroidota</taxon>
        <taxon>Chitinophagia</taxon>
        <taxon>Chitinophagales</taxon>
        <taxon>Chitinophagaceae</taxon>
        <taxon>Chitinophaga</taxon>
    </lineage>
</organism>
<dbReference type="OrthoDB" id="739506at2"/>
<keyword evidence="1" id="KW-0732">Signal</keyword>
<gene>
    <name evidence="2" type="ORF">GA0116948_113112</name>
</gene>
<dbReference type="SUPFAM" id="SSF48452">
    <property type="entry name" value="TPR-like"/>
    <property type="match status" value="2"/>
</dbReference>
<sequence>MKKLMVSLLFCSATMAAMAQRAKVNSAEDYLKSNEPEKAQADINAALQNDKTKNDAKTWYVKGKVEEALSTKNKSVPLADSAYEAYKKALDINPKLPDAVLEMHQRMYNLYAIIGNAGYEALNNQKWDSAAGYFNRAQDLANYYNGKNMAGTIPTDTSMIFYSGYALQQAGQKDSALVRLQKAADLQFSKEAALYVVLGQDYEEKGDSANWLKAIEEGKKLFPKDKRFNDMELVYYAKTGKTSELTSMLDKKLAENPNDFNTVLDYAIRMDNLANPHTEKGEDAPKPANYDELMGKAETGYKKAVELNGSDAVANFQLGALYFNRAVGFNKDLNAMDSKGQGSPKGKELQTKVEGLMNQALPFFEKAEDGFAAKGTSIEPSDKQTYQSCLYALQKIYAIKNQTDKVEAVKKKLESL</sequence>
<dbReference type="EMBL" id="FMAR01000013">
    <property type="protein sequence ID" value="SCC54157.1"/>
    <property type="molecule type" value="Genomic_DNA"/>
</dbReference>
<evidence type="ECO:0000313" key="3">
    <source>
        <dbReference type="Proteomes" id="UP000242818"/>
    </source>
</evidence>
<evidence type="ECO:0000313" key="2">
    <source>
        <dbReference type="EMBL" id="SCC54157.1"/>
    </source>
</evidence>
<keyword evidence="3" id="KW-1185">Reference proteome</keyword>
<feature type="signal peptide" evidence="1">
    <location>
        <begin position="1"/>
        <end position="19"/>
    </location>
</feature>
<proteinExistence type="predicted"/>
<dbReference type="AlphaFoldDB" id="A0A1C4FDR1"/>
<dbReference type="RefSeq" id="WP_123891849.1">
    <property type="nucleotide sequence ID" value="NZ_FMAR01000013.1"/>
</dbReference>
<reference evidence="2 3" key="1">
    <citation type="submission" date="2016-08" db="EMBL/GenBank/DDBJ databases">
        <authorList>
            <person name="Seilhamer J.J."/>
        </authorList>
    </citation>
    <scope>NUCLEOTIDE SEQUENCE [LARGE SCALE GENOMIC DNA]</scope>
    <source>
        <strain evidence="2 3">A37T2</strain>
    </source>
</reference>
<evidence type="ECO:0000256" key="1">
    <source>
        <dbReference type="SAM" id="SignalP"/>
    </source>
</evidence>